<dbReference type="InterPro" id="IPR006153">
    <property type="entry name" value="Cation/H_exchanger_TM"/>
</dbReference>
<evidence type="ECO:0000256" key="2">
    <source>
        <dbReference type="ARBA" id="ARBA00022448"/>
    </source>
</evidence>
<keyword evidence="7 10" id="KW-0406">Ion transport</keyword>
<dbReference type="Gene3D" id="6.10.140.1330">
    <property type="match status" value="1"/>
</dbReference>
<evidence type="ECO:0000256" key="7">
    <source>
        <dbReference type="ARBA" id="ARBA00023065"/>
    </source>
</evidence>
<dbReference type="NCBIfam" id="TIGR00831">
    <property type="entry name" value="a_cpa1"/>
    <property type="match status" value="1"/>
</dbReference>
<keyword evidence="10" id="KW-0050">Antiport</keyword>
<organism evidence="12 13">
    <name type="scientific">Mycolicibacterium brumae</name>
    <dbReference type="NCBI Taxonomy" id="85968"/>
    <lineage>
        <taxon>Bacteria</taxon>
        <taxon>Bacillati</taxon>
        <taxon>Actinomycetota</taxon>
        <taxon>Actinomycetes</taxon>
        <taxon>Mycobacteriales</taxon>
        <taxon>Mycobacteriaceae</taxon>
        <taxon>Mycolicibacterium</taxon>
    </lineage>
</organism>
<comment type="subcellular location">
    <subcellularLocation>
        <location evidence="1 10">Cell membrane</location>
        <topology evidence="1 10">Multi-pass membrane protein</topology>
    </subcellularLocation>
</comment>
<evidence type="ECO:0000256" key="4">
    <source>
        <dbReference type="ARBA" id="ARBA00022692"/>
    </source>
</evidence>
<feature type="transmembrane region" description="Helical" evidence="10">
    <location>
        <begin position="372"/>
        <end position="395"/>
    </location>
</feature>
<comment type="function">
    <text evidence="10">Na(+)/H(+) antiporter that extrudes sodium in exchange for external protons.</text>
</comment>
<feature type="transmembrane region" description="Helical" evidence="10">
    <location>
        <begin position="334"/>
        <end position="360"/>
    </location>
</feature>
<evidence type="ECO:0000313" key="13">
    <source>
        <dbReference type="Proteomes" id="UP000230551"/>
    </source>
</evidence>
<keyword evidence="2 10" id="KW-0813">Transport</keyword>
<proteinExistence type="inferred from homology"/>
<feature type="transmembrane region" description="Helical" evidence="10">
    <location>
        <begin position="294"/>
        <end position="322"/>
    </location>
</feature>
<dbReference type="GO" id="GO:0051453">
    <property type="term" value="P:regulation of intracellular pH"/>
    <property type="evidence" value="ECO:0007669"/>
    <property type="project" value="TreeGrafter"/>
</dbReference>
<accession>A0A2G5PGH7</accession>
<protein>
    <submittedName>
        <fullName evidence="12">Na+/H+ antiporter</fullName>
    </submittedName>
</protein>
<evidence type="ECO:0000313" key="12">
    <source>
        <dbReference type="EMBL" id="PIB77417.1"/>
    </source>
</evidence>
<evidence type="ECO:0000256" key="9">
    <source>
        <dbReference type="ARBA" id="ARBA00023201"/>
    </source>
</evidence>
<evidence type="ECO:0000256" key="8">
    <source>
        <dbReference type="ARBA" id="ARBA00023136"/>
    </source>
</evidence>
<dbReference type="RefSeq" id="WP_090588702.1">
    <property type="nucleotide sequence ID" value="NZ_CP104302.1"/>
</dbReference>
<dbReference type="AlphaFoldDB" id="A0A2G5PGH7"/>
<dbReference type="EMBL" id="PDCN02000001">
    <property type="protein sequence ID" value="PIB77417.1"/>
    <property type="molecule type" value="Genomic_DNA"/>
</dbReference>
<dbReference type="GO" id="GO:0005886">
    <property type="term" value="C:plasma membrane"/>
    <property type="evidence" value="ECO:0007669"/>
    <property type="project" value="UniProtKB-SubCell"/>
</dbReference>
<dbReference type="GO" id="GO:0015385">
    <property type="term" value="F:sodium:proton antiporter activity"/>
    <property type="evidence" value="ECO:0007669"/>
    <property type="project" value="InterPro"/>
</dbReference>
<evidence type="ECO:0000256" key="5">
    <source>
        <dbReference type="ARBA" id="ARBA00022989"/>
    </source>
</evidence>
<feature type="transmembrane region" description="Helical" evidence="10">
    <location>
        <begin position="84"/>
        <end position="104"/>
    </location>
</feature>
<dbReference type="InterPro" id="IPR018422">
    <property type="entry name" value="Cation/H_exchanger_CPA1"/>
</dbReference>
<dbReference type="GO" id="GO:0098719">
    <property type="term" value="P:sodium ion import across plasma membrane"/>
    <property type="evidence" value="ECO:0007669"/>
    <property type="project" value="TreeGrafter"/>
</dbReference>
<evidence type="ECO:0000259" key="11">
    <source>
        <dbReference type="Pfam" id="PF00999"/>
    </source>
</evidence>
<dbReference type="Proteomes" id="UP000230551">
    <property type="component" value="Unassembled WGS sequence"/>
</dbReference>
<dbReference type="OrthoDB" id="57886at2"/>
<dbReference type="PANTHER" id="PTHR10110">
    <property type="entry name" value="SODIUM/HYDROGEN EXCHANGER"/>
    <property type="match status" value="1"/>
</dbReference>
<sequence>MPAEFLAALVVSVLVAGVARRIGWSSPLVLVAVGLAATLIPGMPHLVLDSNLVLFVILPPLLWTAGLESSYLDLRKNFGAVSNLAVLLPLGTTAVVGLVAYHTVPELTPAAALVLGAIVAPPDAVSATSIGRKLGLPRRLMTLIGGESLLNDATSLTAYKVSLAAAIGVTQSWGHAVETFLLAVAGGIVVGVIAGKLLVAIRSRMEDAVSESAIGLVAPFVCYLVGEEIHGSGVLAVVVASLIVGQRSTGDGYATRLQDAATWRSVQLVLESFAFLLIGLQLPQVVEQLSGLSALMLITSAAAVFATVLAVRIAWVFAFAALSPTVRRVKPGPAELFVVAWAGMRGVVSLAAAAAVPVTTLAGDPFPGRPNIIFLTFVVVIGTLLLHGLTLPWVIRRFDISADDPRADDEAVAAARLRALDASDRRLEKELNAARTAGKPMHVYEETAEALRMWNARRRVVAESEALEPTEEMGPEPSAVYRKLRLRMLAAEREALIATRDENLIDDEVLRELMQDLDLREAALDR</sequence>
<evidence type="ECO:0000256" key="10">
    <source>
        <dbReference type="RuleBase" id="RU366002"/>
    </source>
</evidence>
<dbReference type="Pfam" id="PF00999">
    <property type="entry name" value="Na_H_Exchanger"/>
    <property type="match status" value="1"/>
</dbReference>
<dbReference type="PANTHER" id="PTHR10110:SF86">
    <property type="entry name" value="SODIUM_HYDROGEN EXCHANGER 7"/>
    <property type="match status" value="1"/>
</dbReference>
<dbReference type="GO" id="GO:0015386">
    <property type="term" value="F:potassium:proton antiporter activity"/>
    <property type="evidence" value="ECO:0007669"/>
    <property type="project" value="TreeGrafter"/>
</dbReference>
<feature type="transmembrane region" description="Helical" evidence="10">
    <location>
        <begin position="265"/>
        <end position="282"/>
    </location>
</feature>
<feature type="domain" description="Cation/H+ exchanger transmembrane" evidence="11">
    <location>
        <begin position="11"/>
        <end position="396"/>
    </location>
</feature>
<name>A0A2G5PGH7_9MYCO</name>
<evidence type="ECO:0000256" key="6">
    <source>
        <dbReference type="ARBA" id="ARBA00023053"/>
    </source>
</evidence>
<feature type="transmembrane region" description="Helical" evidence="10">
    <location>
        <begin position="52"/>
        <end position="72"/>
    </location>
</feature>
<keyword evidence="6 10" id="KW-0915">Sodium</keyword>
<keyword evidence="13" id="KW-1185">Reference proteome</keyword>
<keyword evidence="9 10" id="KW-0739">Sodium transport</keyword>
<dbReference type="InterPro" id="IPR004705">
    <property type="entry name" value="Cation/H_exchanger_CPA1_bac"/>
</dbReference>
<keyword evidence="8 10" id="KW-0472">Membrane</keyword>
<keyword evidence="5 10" id="KW-1133">Transmembrane helix</keyword>
<dbReference type="STRING" id="85968.GCA_900073015_01828"/>
<comment type="caution">
    <text evidence="10">Lacks conserved residue(s) required for the propagation of feature annotation.</text>
</comment>
<gene>
    <name evidence="12" type="ORF">CQY22_000085</name>
</gene>
<evidence type="ECO:0000256" key="3">
    <source>
        <dbReference type="ARBA" id="ARBA00022475"/>
    </source>
</evidence>
<comment type="similarity">
    <text evidence="10">Belongs to the monovalent cation:proton antiporter 1 (CPA1) transporter (TC 2.A.36) family.</text>
</comment>
<comment type="caution">
    <text evidence="12">The sequence shown here is derived from an EMBL/GenBank/DDBJ whole genome shotgun (WGS) entry which is preliminary data.</text>
</comment>
<evidence type="ECO:0000256" key="1">
    <source>
        <dbReference type="ARBA" id="ARBA00004651"/>
    </source>
</evidence>
<feature type="transmembrane region" description="Helical" evidence="10">
    <location>
        <begin position="180"/>
        <end position="201"/>
    </location>
</feature>
<keyword evidence="4 10" id="KW-0812">Transmembrane</keyword>
<reference evidence="12 13" key="1">
    <citation type="journal article" date="2017" name="Infect. Genet. Evol.">
        <title>The new phylogeny of the genus Mycobacterium: The old and the news.</title>
        <authorList>
            <person name="Tortoli E."/>
            <person name="Fedrizzi T."/>
            <person name="Meehan C.J."/>
            <person name="Trovato A."/>
            <person name="Grottola A."/>
            <person name="Giacobazzi E."/>
            <person name="Serpini G.F."/>
            <person name="Tagliazucchi S."/>
            <person name="Fabio A."/>
            <person name="Bettua C."/>
            <person name="Bertorelli R."/>
            <person name="Frascaro F."/>
            <person name="De Sanctis V."/>
            <person name="Pecorari M."/>
            <person name="Jousson O."/>
            <person name="Segata N."/>
            <person name="Cirillo D.M."/>
        </authorList>
    </citation>
    <scope>NUCLEOTIDE SEQUENCE [LARGE SCALE GENOMIC DNA]</scope>
    <source>
        <strain evidence="12 13">CIP1034565</strain>
    </source>
</reference>
<keyword evidence="3 10" id="KW-1003">Cell membrane</keyword>